<dbReference type="GO" id="GO:0005634">
    <property type="term" value="C:nucleus"/>
    <property type="evidence" value="ECO:0007669"/>
    <property type="project" value="TreeGrafter"/>
</dbReference>
<gene>
    <name evidence="2" type="ORF">HK099_000610</name>
</gene>
<dbReference type="GO" id="GO:0016538">
    <property type="term" value="F:cyclin-dependent protein serine/threonine kinase regulator activity"/>
    <property type="evidence" value="ECO:0007669"/>
    <property type="project" value="TreeGrafter"/>
</dbReference>
<dbReference type="GO" id="GO:0000307">
    <property type="term" value="C:cyclin-dependent protein kinase holoenzyme complex"/>
    <property type="evidence" value="ECO:0007669"/>
    <property type="project" value="TreeGrafter"/>
</dbReference>
<dbReference type="PANTHER" id="PTHR15615">
    <property type="match status" value="1"/>
</dbReference>
<dbReference type="EMBL" id="JADGJW010001149">
    <property type="protein sequence ID" value="KAJ3206135.1"/>
    <property type="molecule type" value="Genomic_DNA"/>
</dbReference>
<name>A0AAD5TXK3_9FUNG</name>
<reference evidence="2" key="1">
    <citation type="submission" date="2020-05" db="EMBL/GenBank/DDBJ databases">
        <title>Phylogenomic resolution of chytrid fungi.</title>
        <authorList>
            <person name="Stajich J.E."/>
            <person name="Amses K."/>
            <person name="Simmons R."/>
            <person name="Seto K."/>
            <person name="Myers J."/>
            <person name="Bonds A."/>
            <person name="Quandt C.A."/>
            <person name="Barry K."/>
            <person name="Liu P."/>
            <person name="Grigoriev I."/>
            <person name="Longcore J.E."/>
            <person name="James T.Y."/>
        </authorList>
    </citation>
    <scope>NUCLEOTIDE SEQUENCE</scope>
    <source>
        <strain evidence="2">JEL0476</strain>
    </source>
</reference>
<organism evidence="2 3">
    <name type="scientific">Clydaea vesicula</name>
    <dbReference type="NCBI Taxonomy" id="447962"/>
    <lineage>
        <taxon>Eukaryota</taxon>
        <taxon>Fungi</taxon>
        <taxon>Fungi incertae sedis</taxon>
        <taxon>Chytridiomycota</taxon>
        <taxon>Chytridiomycota incertae sedis</taxon>
        <taxon>Chytridiomycetes</taxon>
        <taxon>Lobulomycetales</taxon>
        <taxon>Lobulomycetaceae</taxon>
        <taxon>Clydaea</taxon>
    </lineage>
</organism>
<dbReference type="GO" id="GO:0019901">
    <property type="term" value="F:protein kinase binding"/>
    <property type="evidence" value="ECO:0007669"/>
    <property type="project" value="InterPro"/>
</dbReference>
<dbReference type="InterPro" id="IPR013922">
    <property type="entry name" value="Cyclin_PHO80-like"/>
</dbReference>
<evidence type="ECO:0000313" key="2">
    <source>
        <dbReference type="EMBL" id="KAJ3206135.1"/>
    </source>
</evidence>
<evidence type="ECO:0000313" key="3">
    <source>
        <dbReference type="Proteomes" id="UP001211065"/>
    </source>
</evidence>
<dbReference type="CDD" id="cd20557">
    <property type="entry name" value="CYCLIN_ScPCL1-like"/>
    <property type="match status" value="1"/>
</dbReference>
<feature type="non-terminal residue" evidence="2">
    <location>
        <position position="643"/>
    </location>
</feature>
<feature type="region of interest" description="Disordered" evidence="1">
    <location>
        <begin position="390"/>
        <end position="409"/>
    </location>
</feature>
<sequence>QSFPQLKTIFSSSNYPRVSHSSSESTLPNFIATVIHSLTSIKTNKIPNRSLVEYIRFILSSTKVSASTIITSLKYLQRLSYQFKIVQGQEWKLYLTSLILSDSFLSDSPFELKCWIKLGGIKGSELAILKTFFLNSISFRLFVDDTEYFGWLSVLEMDLTKFNCNLGFIDNNNKWRAILRCVCCGLMIHYDSVQRNIQQGNARDEHLKNESVHFCTGKDPTKKCKDREALAKFAKTMNLIEVTPVLVSYSISPHQHKNQNPSEKVIKKRKADNTIIKVEEATKLCNVSYDFMRPKMNREGLEWLEEQRRLNLSILISFSLVNNMSSPDLSTHVTDTDSNSVSSPSSSTHYGSNYDALSETTHTSISIDQFLADTSDFYLPLQHNNNSIFNQPLSKNTRKNKMNESADSISLTEIKEEKLDSPVIKSEEDVGSSSSATPISIPVISFSSIDDIQNNVNNIHSNKDNQGETSNSSLTTPVFPFVKISRSASNTAESDHSHDNGLISIKRSSSLPSSYSEVIPDISNEVDLASELPPYVVDAPVMTAKENRISGKVISKDEELSKDSSSNIQFVKTKVNLEDDSELINITDGLKELKVGENEKQQQKKGEKGWKSVTDSLKNMFFSKESSVSLKKIFFFKNFIFFL</sequence>
<dbReference type="AlphaFoldDB" id="A0AAD5TXK3"/>
<dbReference type="Gene3D" id="1.10.472.10">
    <property type="entry name" value="Cyclin-like"/>
    <property type="match status" value="1"/>
</dbReference>
<dbReference type="PANTHER" id="PTHR15615:SF27">
    <property type="entry name" value="PHO85 CYCLIN CLG1"/>
    <property type="match status" value="1"/>
</dbReference>
<proteinExistence type="predicted"/>
<evidence type="ECO:0000256" key="1">
    <source>
        <dbReference type="SAM" id="MobiDB-lite"/>
    </source>
</evidence>
<dbReference type="Pfam" id="PF08613">
    <property type="entry name" value="Cyclin"/>
    <property type="match status" value="1"/>
</dbReference>
<protein>
    <submittedName>
        <fullName evidence="2">Uncharacterized protein</fullName>
    </submittedName>
</protein>
<dbReference type="Proteomes" id="UP001211065">
    <property type="component" value="Unassembled WGS sequence"/>
</dbReference>
<accession>A0AAD5TXK3</accession>
<feature type="region of interest" description="Disordered" evidence="1">
    <location>
        <begin position="330"/>
        <end position="354"/>
    </location>
</feature>
<keyword evidence="3" id="KW-1185">Reference proteome</keyword>
<comment type="caution">
    <text evidence="2">The sequence shown here is derived from an EMBL/GenBank/DDBJ whole genome shotgun (WGS) entry which is preliminary data.</text>
</comment>